<dbReference type="HOGENOM" id="CLU_2367870_0_0_9"/>
<gene>
    <name evidence="1" type="ORF">HMPREF9469_01834</name>
</gene>
<comment type="caution">
    <text evidence="1">The sequence shown here is derived from an EMBL/GenBank/DDBJ whole genome shotgun (WGS) entry which is preliminary data.</text>
</comment>
<dbReference type="EMBL" id="ADLJ01000014">
    <property type="protein sequence ID" value="EHE99265.1"/>
    <property type="molecule type" value="Genomic_DNA"/>
</dbReference>
<evidence type="ECO:0000313" key="1">
    <source>
        <dbReference type="EMBL" id="EHE99265.1"/>
    </source>
</evidence>
<evidence type="ECO:0008006" key="3">
    <source>
        <dbReference type="Google" id="ProtNLM"/>
    </source>
</evidence>
<dbReference type="Proteomes" id="UP000003763">
    <property type="component" value="Unassembled WGS sequence"/>
</dbReference>
<protein>
    <recommendedName>
        <fullName evidence="3">Phage protein</fullName>
    </recommendedName>
</protein>
<dbReference type="RefSeq" id="WP_007861219.1">
    <property type="nucleotide sequence ID" value="NZ_JH376420.1"/>
</dbReference>
<sequence length="95" mass="10903">MKPKDAIELLKGMQNPLQDYAEMVGAPTWSYGCRYVYPDPEDYAIEEAINTLEKIPQVISDLTYYLDTNEENGVVYIPKFVVEKILALLNLDQEN</sequence>
<dbReference type="AlphaFoldDB" id="G5HGR5"/>
<reference evidence="1 2" key="1">
    <citation type="submission" date="2011-08" db="EMBL/GenBank/DDBJ databases">
        <title>The Genome Sequence of Clostridium citroniae WAL-17108.</title>
        <authorList>
            <consortium name="The Broad Institute Genome Sequencing Platform"/>
            <person name="Earl A."/>
            <person name="Ward D."/>
            <person name="Feldgarden M."/>
            <person name="Gevers D."/>
            <person name="Finegold S.M."/>
            <person name="Summanen P.H."/>
            <person name="Molitoris D.R."/>
            <person name="Vaisanen M.L."/>
            <person name="Daigneault M."/>
            <person name="Allen-Vercoe E."/>
            <person name="Young S.K."/>
            <person name="Zeng Q."/>
            <person name="Gargeya S."/>
            <person name="Fitzgerald M."/>
            <person name="Haas B."/>
            <person name="Abouelleil A."/>
            <person name="Alvarado L."/>
            <person name="Arachchi H.M."/>
            <person name="Berlin A."/>
            <person name="Brown A."/>
            <person name="Chapman S.B."/>
            <person name="Chen Z."/>
            <person name="Dunbar C."/>
            <person name="Freedman E."/>
            <person name="Gearin G."/>
            <person name="Gellesch M."/>
            <person name="Goldberg J."/>
            <person name="Griggs A."/>
            <person name="Gujja S."/>
            <person name="Heiman D."/>
            <person name="Howarth C."/>
            <person name="Larson L."/>
            <person name="Lui A."/>
            <person name="MacDonald P.J.P."/>
            <person name="Montmayeur A."/>
            <person name="Murphy C."/>
            <person name="Neiman D."/>
            <person name="Pearson M."/>
            <person name="Priest M."/>
            <person name="Roberts A."/>
            <person name="Saif S."/>
            <person name="Shea T."/>
            <person name="Shenoy N."/>
            <person name="Sisk P."/>
            <person name="Stolte C."/>
            <person name="Sykes S."/>
            <person name="Wortman J."/>
            <person name="Nusbaum C."/>
            <person name="Birren B."/>
        </authorList>
    </citation>
    <scope>NUCLEOTIDE SEQUENCE [LARGE SCALE GENOMIC DNA]</scope>
    <source>
        <strain evidence="1 2">WAL-17108</strain>
    </source>
</reference>
<name>G5HGR5_9FIRM</name>
<accession>G5HGR5</accession>
<proteinExistence type="predicted"/>
<organism evidence="1 2">
    <name type="scientific">[Clostridium] citroniae WAL-17108</name>
    <dbReference type="NCBI Taxonomy" id="742733"/>
    <lineage>
        <taxon>Bacteria</taxon>
        <taxon>Bacillati</taxon>
        <taxon>Bacillota</taxon>
        <taxon>Clostridia</taxon>
        <taxon>Lachnospirales</taxon>
        <taxon>Lachnospiraceae</taxon>
        <taxon>Enterocloster</taxon>
    </lineage>
</organism>
<dbReference type="PROSITE" id="PS51257">
    <property type="entry name" value="PROKAR_LIPOPROTEIN"/>
    <property type="match status" value="1"/>
</dbReference>
<evidence type="ECO:0000313" key="2">
    <source>
        <dbReference type="Proteomes" id="UP000003763"/>
    </source>
</evidence>